<keyword evidence="3" id="KW-0808">Transferase</keyword>
<dbReference type="STRING" id="520822.A0A195BEN7"/>
<evidence type="ECO:0000256" key="1">
    <source>
        <dbReference type="ARBA" id="ARBA00009762"/>
    </source>
</evidence>
<keyword evidence="3" id="KW-0239">DNA-directed DNA polymerase</keyword>
<proteinExistence type="inferred from homology"/>
<dbReference type="EC" id="2.7.7.7" evidence="2"/>
<organism evidence="8 9">
    <name type="scientific">Atta colombica</name>
    <dbReference type="NCBI Taxonomy" id="520822"/>
    <lineage>
        <taxon>Eukaryota</taxon>
        <taxon>Metazoa</taxon>
        <taxon>Ecdysozoa</taxon>
        <taxon>Arthropoda</taxon>
        <taxon>Hexapoda</taxon>
        <taxon>Insecta</taxon>
        <taxon>Pterygota</taxon>
        <taxon>Neoptera</taxon>
        <taxon>Endopterygota</taxon>
        <taxon>Hymenoptera</taxon>
        <taxon>Apocrita</taxon>
        <taxon>Aculeata</taxon>
        <taxon>Formicoidea</taxon>
        <taxon>Formicidae</taxon>
        <taxon>Myrmicinae</taxon>
        <taxon>Atta</taxon>
    </lineage>
</organism>
<dbReference type="GO" id="GO:0005759">
    <property type="term" value="C:mitochondrial matrix"/>
    <property type="evidence" value="ECO:0007669"/>
    <property type="project" value="TreeGrafter"/>
</dbReference>
<dbReference type="GO" id="GO:0003682">
    <property type="term" value="F:chromatin binding"/>
    <property type="evidence" value="ECO:0007669"/>
    <property type="project" value="TreeGrafter"/>
</dbReference>
<evidence type="ECO:0000256" key="6">
    <source>
        <dbReference type="ARBA" id="ARBA00044768"/>
    </source>
</evidence>
<dbReference type="GO" id="GO:0006264">
    <property type="term" value="P:mitochondrial DNA replication"/>
    <property type="evidence" value="ECO:0007669"/>
    <property type="project" value="TreeGrafter"/>
</dbReference>
<dbReference type="InterPro" id="IPR044917">
    <property type="entry name" value="PRIMPOL"/>
</dbReference>
<dbReference type="EMBL" id="KQ976509">
    <property type="protein sequence ID" value="KYM82625.1"/>
    <property type="molecule type" value="Genomic_DNA"/>
</dbReference>
<dbReference type="Pfam" id="PF03121">
    <property type="entry name" value="Herpes_UL52"/>
    <property type="match status" value="1"/>
</dbReference>
<evidence type="ECO:0000256" key="5">
    <source>
        <dbReference type="ARBA" id="ARBA00044677"/>
    </source>
</evidence>
<evidence type="ECO:0000313" key="9">
    <source>
        <dbReference type="Proteomes" id="UP000078540"/>
    </source>
</evidence>
<dbReference type="AlphaFoldDB" id="A0A195BEN7"/>
<gene>
    <name evidence="8" type="ORF">ALC53_06800</name>
</gene>
<sequence>MVLTSHFSLNVNEQIHRESCEIIRPREQVCILEIQEEDSRKMKMFNKLNTPSLNHWGVNYTFRATTSGLSMQRNKNAAVSCMIRAEGLRRCSCGSPYNLAATPSEPPFHRVNTSPRRCAVAARMRLTRKRSHSNPGSDTKKSLGSEFRYAPIIHVFLRKRHQERPLKFLARTIELSSCELPDDFGGCVSRSLFQDGAVLSHCERIPARRSNGLACTSRAAEREISTQAEVINHLTAAEAAVTQKQRRKSQVIPKDSPCWLYLDLEYPIELNPLCNGPRMTKTLIDIIRAYLLNHYHLLCDRSNFLILDSTTSKKFSRHVIFTMKDMAFKDNSHIGKFIKTIYNDILFYLKSDTLSHGILNYFNKADIEEMLVKTQHGEKLFIDNGVYTKNRHFRIYLSTKWGKQSYLTVSTDCMHNVVNKCREKELEIFLDSLISYFPNKQNLILLEFFNRSDVKTKLYSNVPIRSIRENDDQSSAYPEIDRYIRNLIDPGKIRIAKYFDKTKTLRYEIYGNRYCENIGRYHKSNNVYWIVDLNTKKVYQKCHDEDCSEFLSTPKNLPEEILFKLDKEGDIFMTGATIDEDITEKI</sequence>
<dbReference type="GO" id="GO:0031297">
    <property type="term" value="P:replication fork processing"/>
    <property type="evidence" value="ECO:0007669"/>
    <property type="project" value="TreeGrafter"/>
</dbReference>
<comment type="catalytic activity">
    <reaction evidence="5">
        <text>ssDNA + n NTP = ssDNA/pppN(pN)n-1 hybrid + (n-1) diphosphate.</text>
        <dbReference type="EC" id="2.7.7.102"/>
    </reaction>
</comment>
<reference evidence="8 9" key="1">
    <citation type="submission" date="2015-09" db="EMBL/GenBank/DDBJ databases">
        <title>Atta colombica WGS genome.</title>
        <authorList>
            <person name="Nygaard S."/>
            <person name="Hu H."/>
            <person name="Boomsma J."/>
            <person name="Zhang G."/>
        </authorList>
    </citation>
    <scope>NUCLEOTIDE SEQUENCE [LARGE SCALE GENOMIC DNA]</scope>
    <source>
        <strain evidence="8">Treedump-2</strain>
        <tissue evidence="8">Whole body</tissue>
    </source>
</reference>
<evidence type="ECO:0000256" key="3">
    <source>
        <dbReference type="ARBA" id="ARBA00022932"/>
    </source>
</evidence>
<dbReference type="PANTHER" id="PTHR31399">
    <property type="entry name" value="DNA-DIRECTED PRIMASE / POLYMERASE PROTEIN"/>
    <property type="match status" value="1"/>
</dbReference>
<dbReference type="EC" id="2.7.7.102" evidence="6"/>
<comment type="similarity">
    <text evidence="1">Belongs to the eukaryotic-type primase small subunit family.</text>
</comment>
<dbReference type="GO" id="GO:0009411">
    <property type="term" value="P:response to UV"/>
    <property type="evidence" value="ECO:0007669"/>
    <property type="project" value="TreeGrafter"/>
</dbReference>
<comment type="catalytic activity">
    <reaction evidence="7">
        <text>DNA(n) + a 2'-deoxyribonucleoside 5'-triphosphate = DNA(n+1) + diphosphate</text>
        <dbReference type="Rhea" id="RHEA:22508"/>
        <dbReference type="Rhea" id="RHEA-COMP:17339"/>
        <dbReference type="Rhea" id="RHEA-COMP:17340"/>
        <dbReference type="ChEBI" id="CHEBI:33019"/>
        <dbReference type="ChEBI" id="CHEBI:61560"/>
        <dbReference type="ChEBI" id="CHEBI:173112"/>
        <dbReference type="EC" id="2.7.7.7"/>
    </reaction>
    <physiologicalReaction direction="left-to-right" evidence="7">
        <dbReference type="Rhea" id="RHEA:22509"/>
    </physiologicalReaction>
</comment>
<dbReference type="GO" id="GO:0005634">
    <property type="term" value="C:nucleus"/>
    <property type="evidence" value="ECO:0007669"/>
    <property type="project" value="TreeGrafter"/>
</dbReference>
<accession>A0A195BEN7</accession>
<keyword evidence="3" id="KW-0548">Nucleotidyltransferase</keyword>
<evidence type="ECO:0000256" key="2">
    <source>
        <dbReference type="ARBA" id="ARBA00012417"/>
    </source>
</evidence>
<evidence type="ECO:0000256" key="4">
    <source>
        <dbReference type="ARBA" id="ARBA00026139"/>
    </source>
</evidence>
<protein>
    <recommendedName>
        <fullName evidence="4">DNA-directed primase/polymerase protein</fullName>
        <ecNumber evidence="6">2.7.7.102</ecNumber>
        <ecNumber evidence="2">2.7.7.7</ecNumber>
    </recommendedName>
</protein>
<evidence type="ECO:0000313" key="8">
    <source>
        <dbReference type="EMBL" id="KYM82625.1"/>
    </source>
</evidence>
<name>A0A195BEN7_9HYME</name>
<dbReference type="PANTHER" id="PTHR31399:SF0">
    <property type="entry name" value="DNA-DIRECTED PRIMASE_POLYMERASE PROTEIN"/>
    <property type="match status" value="1"/>
</dbReference>
<keyword evidence="9" id="KW-1185">Reference proteome</keyword>
<dbReference type="GO" id="GO:0003887">
    <property type="term" value="F:DNA-directed DNA polymerase activity"/>
    <property type="evidence" value="ECO:0007669"/>
    <property type="project" value="UniProtKB-KW"/>
</dbReference>
<evidence type="ECO:0000256" key="7">
    <source>
        <dbReference type="ARBA" id="ARBA00047303"/>
    </source>
</evidence>
<dbReference type="Proteomes" id="UP000078540">
    <property type="component" value="Unassembled WGS sequence"/>
</dbReference>
<dbReference type="GO" id="GO:0042276">
    <property type="term" value="P:error-prone translesion synthesis"/>
    <property type="evidence" value="ECO:0007669"/>
    <property type="project" value="InterPro"/>
</dbReference>